<comment type="caution">
    <text evidence="2">The sequence shown here is derived from an EMBL/GenBank/DDBJ whole genome shotgun (WGS) entry which is preliminary data.</text>
</comment>
<feature type="compositionally biased region" description="Polar residues" evidence="1">
    <location>
        <begin position="519"/>
        <end position="532"/>
    </location>
</feature>
<dbReference type="Gene3D" id="1.10.530.10">
    <property type="match status" value="1"/>
</dbReference>
<feature type="compositionally biased region" description="Low complexity" evidence="1">
    <location>
        <begin position="608"/>
        <end position="617"/>
    </location>
</feature>
<evidence type="ECO:0008006" key="4">
    <source>
        <dbReference type="Google" id="ProtNLM"/>
    </source>
</evidence>
<reference evidence="2 3" key="1">
    <citation type="submission" date="2012-12" db="EMBL/GenBank/DDBJ databases">
        <title>Whole genome shotgun sequence of Gordonia sihwensis NBRC 108236.</title>
        <authorList>
            <person name="Yoshida I."/>
            <person name="Hosoyama A."/>
            <person name="Tsuchikane K."/>
            <person name="Ando Y."/>
            <person name="Baba S."/>
            <person name="Ohji S."/>
            <person name="Hamada M."/>
            <person name="Tamura T."/>
            <person name="Yamazoe A."/>
            <person name="Yamazaki S."/>
            <person name="Fujita N."/>
        </authorList>
    </citation>
    <scope>NUCLEOTIDE SEQUENCE [LARGE SCALE GENOMIC DNA]</scope>
    <source>
        <strain evidence="2 3">NBRC 108236</strain>
    </source>
</reference>
<feature type="compositionally biased region" description="Low complexity" evidence="1">
    <location>
        <begin position="580"/>
        <end position="589"/>
    </location>
</feature>
<feature type="region of interest" description="Disordered" evidence="1">
    <location>
        <begin position="502"/>
        <end position="539"/>
    </location>
</feature>
<name>L7LQ43_9ACTN</name>
<evidence type="ECO:0000313" key="2">
    <source>
        <dbReference type="EMBL" id="GAC62193.1"/>
    </source>
</evidence>
<keyword evidence="3" id="KW-1185">Reference proteome</keyword>
<gene>
    <name evidence="2" type="ORF">GSI01S_30_00010</name>
</gene>
<dbReference type="EMBL" id="BANU01000030">
    <property type="protein sequence ID" value="GAC62193.1"/>
    <property type="molecule type" value="Genomic_DNA"/>
</dbReference>
<proteinExistence type="predicted"/>
<organism evidence="2 3">
    <name type="scientific">Gordonia sihwensis NBRC 108236</name>
    <dbReference type="NCBI Taxonomy" id="1223544"/>
    <lineage>
        <taxon>Bacteria</taxon>
        <taxon>Bacillati</taxon>
        <taxon>Actinomycetota</taxon>
        <taxon>Actinomycetes</taxon>
        <taxon>Mycobacteriales</taxon>
        <taxon>Gordoniaceae</taxon>
        <taxon>Gordonia</taxon>
    </lineage>
</organism>
<dbReference type="eggNOG" id="COG0791">
    <property type="taxonomic scope" value="Bacteria"/>
</dbReference>
<feature type="non-terminal residue" evidence="2">
    <location>
        <position position="1"/>
    </location>
</feature>
<sequence>FDLSGKFDASSEAGGKLYDVLNGLATTAADVAASGGDMTKVAREQDQIFEQLAASTGRTKEEIKAIYDSIGGNVVDIAVKLKGAPEAIQQLGTIKAAMDANPDLKEFRLKAEGSEQVRAALDMLKIKMTTTPDGKIVKVDLTGDAGAKLQAVIDATAQIPAGKEVKVNAPGGQAVFDLLKAMNVATTSDNDKNIVADIPNGSPVLELLKQIGYEVETRNGKQIIVKANDDDYQGKKDEWTAPAYKTLYVNATVAGMASTAGVMDLSNAIPHADGAIVPYVDGGIAASEAFANGGLKEIRKPRRADIFQGRGAGTIFAEEETGGEAYIPLAASKRKRSTDILATVAERFGLGLVRKYADGGIASADDLKRLAMGDGARMPLTGAPYDWGGVNWGDCSGAMSAFARRAVGLPPFGGRFATGNEGEYLAQLGFQTGSWTPGTLGIGWVNGGPGGGHTAGTLPDGTNVEMGGSYGGGMVGGTVGANDGQFTNRAFLPIGKAAPKFDPFKPFQDQYVPDPNYRPGQQSGSYGSSTAEQPKGASLSERLGNAASAFVSGQVQSLLGVLSVNDSPGVLAAINEYESQRSQSKSQSQGPVTDPGTTKPQEGEDTGASAKAPDTPAAPAALTGVEAIKAAFKQGLREAWRTGVEWDASDWIVGKESNWDPKARNPSSGAFGLGQWLGSTKDQYLPDENPDPTVQGKAFDAYVNDRYELPTKAKAHWDQEGWYDVGGVIHEGTTLVKNGLGHKETALPFDPHDLKKSLDRSSDDRVLERLDRLIALTERMNERIGEGGDTFNWTSSGNSKQDMDEVQRARRVAKLAGV</sequence>
<evidence type="ECO:0000256" key="1">
    <source>
        <dbReference type="SAM" id="MobiDB-lite"/>
    </source>
</evidence>
<accession>L7LQ43</accession>
<protein>
    <recommendedName>
        <fullName evidence="4">Phage tail lysozyme domain-containing protein</fullName>
    </recommendedName>
</protein>
<evidence type="ECO:0000313" key="3">
    <source>
        <dbReference type="Proteomes" id="UP000035083"/>
    </source>
</evidence>
<feature type="region of interest" description="Disordered" evidence="1">
    <location>
        <begin position="577"/>
        <end position="617"/>
    </location>
</feature>
<dbReference type="AlphaFoldDB" id="L7LQ43"/>
<dbReference type="Proteomes" id="UP000035083">
    <property type="component" value="Unassembled WGS sequence"/>
</dbReference>